<organism evidence="1 2">
    <name type="scientific">Arthrobacter ramosus</name>
    <dbReference type="NCBI Taxonomy" id="1672"/>
    <lineage>
        <taxon>Bacteria</taxon>
        <taxon>Bacillati</taxon>
        <taxon>Actinomycetota</taxon>
        <taxon>Actinomycetes</taxon>
        <taxon>Micrococcales</taxon>
        <taxon>Micrococcaceae</taxon>
        <taxon>Arthrobacter</taxon>
    </lineage>
</organism>
<dbReference type="RefSeq" id="WP_234750981.1">
    <property type="nucleotide sequence ID" value="NZ_BAAAWN010000001.1"/>
</dbReference>
<reference evidence="1 2" key="1">
    <citation type="submission" date="2024-09" db="EMBL/GenBank/DDBJ databases">
        <authorList>
            <person name="Sun Q."/>
            <person name="Mori K."/>
        </authorList>
    </citation>
    <scope>NUCLEOTIDE SEQUENCE [LARGE SCALE GENOMIC DNA]</scope>
    <source>
        <strain evidence="1 2">JCM 1334</strain>
    </source>
</reference>
<comment type="caution">
    <text evidence="1">The sequence shown here is derived from an EMBL/GenBank/DDBJ whole genome shotgun (WGS) entry which is preliminary data.</text>
</comment>
<proteinExistence type="predicted"/>
<dbReference type="EMBL" id="JBHMBC010000014">
    <property type="protein sequence ID" value="MFB9819792.1"/>
    <property type="molecule type" value="Genomic_DNA"/>
</dbReference>
<evidence type="ECO:0000313" key="2">
    <source>
        <dbReference type="Proteomes" id="UP001589702"/>
    </source>
</evidence>
<gene>
    <name evidence="1" type="ORF">ACFFP1_09790</name>
</gene>
<dbReference type="Proteomes" id="UP001589702">
    <property type="component" value="Unassembled WGS sequence"/>
</dbReference>
<accession>A0ABV5XYH9</accession>
<protein>
    <submittedName>
        <fullName evidence="1">Uncharacterized protein</fullName>
    </submittedName>
</protein>
<keyword evidence="2" id="KW-1185">Reference proteome</keyword>
<evidence type="ECO:0000313" key="1">
    <source>
        <dbReference type="EMBL" id="MFB9819792.1"/>
    </source>
</evidence>
<sequence>MPSERRPLSAAEDDELVRIRQSLVAARLVRARIDSSIRTLLRVRGERVALALADRLPVTGIAAASGIKRIEVKRVGIGYLELPFSGLGHDVHLLGLNGVARALAAAMDEKSRCEERMQAAVLMALRSGMLDVFAVASLTGTTAERIRETVRGAKLPTCIARND</sequence>
<name>A0ABV5XYH9_ARTRM</name>